<dbReference type="AlphaFoldDB" id="A0A8S1RHP3"/>
<evidence type="ECO:0000313" key="1">
    <source>
        <dbReference type="EMBL" id="CAD8126793.1"/>
    </source>
</evidence>
<dbReference type="EMBL" id="CAJJDN010000170">
    <property type="protein sequence ID" value="CAD8126793.1"/>
    <property type="molecule type" value="Genomic_DNA"/>
</dbReference>
<keyword evidence="2" id="KW-1185">Reference proteome</keyword>
<dbReference type="Proteomes" id="UP000692954">
    <property type="component" value="Unassembled WGS sequence"/>
</dbReference>
<accession>A0A8S1RHP3</accession>
<gene>
    <name evidence="1" type="ORF">PSON_ATCC_30995.1.T1700091</name>
</gene>
<comment type="caution">
    <text evidence="1">The sequence shown here is derived from an EMBL/GenBank/DDBJ whole genome shotgun (WGS) entry which is preliminary data.</text>
</comment>
<evidence type="ECO:0000313" key="2">
    <source>
        <dbReference type="Proteomes" id="UP000692954"/>
    </source>
</evidence>
<name>A0A8S1RHP3_9CILI</name>
<proteinExistence type="predicted"/>
<reference evidence="1" key="1">
    <citation type="submission" date="2021-01" db="EMBL/GenBank/DDBJ databases">
        <authorList>
            <consortium name="Genoscope - CEA"/>
            <person name="William W."/>
        </authorList>
    </citation>
    <scope>NUCLEOTIDE SEQUENCE</scope>
</reference>
<protein>
    <submittedName>
        <fullName evidence="1">Uncharacterized protein</fullName>
    </submittedName>
</protein>
<sequence>MDQTDCQSYIVMNGIKNKMDNPQNSYYNVDHKCNYLNMKQILTERQISFQGNQIQNLVDGHRKKYQIGKKETLKFYFGIETYQFIKEWVVNKKKIQKPSDLLQFSLAYSYLILWILSNLLKQGKQVNDYQELENDSNEYLQFIFLLFKTATELKQNLVNIYKQVISEQENFNLNIKQYQQFIESFEGQYDLYNFDVLETLFEDLLEGTNEYIPKIQQQIQDKIQKTKEKYIEEVKNKKQIILEIQQKLKIHQRVTLNREKSELLNATNYLYQQVIRAIQQNKDFYLIFVNYKQKLLEIHSKQLKRFLDFEDKLKAKFNNLKIMKQNFLDDVSKTITIQ</sequence>
<organism evidence="1 2">
    <name type="scientific">Paramecium sonneborni</name>
    <dbReference type="NCBI Taxonomy" id="65129"/>
    <lineage>
        <taxon>Eukaryota</taxon>
        <taxon>Sar</taxon>
        <taxon>Alveolata</taxon>
        <taxon>Ciliophora</taxon>
        <taxon>Intramacronucleata</taxon>
        <taxon>Oligohymenophorea</taxon>
        <taxon>Peniculida</taxon>
        <taxon>Parameciidae</taxon>
        <taxon>Paramecium</taxon>
    </lineage>
</organism>